<dbReference type="InterPro" id="IPR011712">
    <property type="entry name" value="Sig_transdc_His_kin_sub3_dim/P"/>
</dbReference>
<organism evidence="11 12">
    <name type="scientific">Actinomyces bowdenii</name>
    <dbReference type="NCBI Taxonomy" id="131109"/>
    <lineage>
        <taxon>Bacteria</taxon>
        <taxon>Bacillati</taxon>
        <taxon>Actinomycetota</taxon>
        <taxon>Actinomycetes</taxon>
        <taxon>Actinomycetales</taxon>
        <taxon>Actinomycetaceae</taxon>
        <taxon>Actinomyces</taxon>
    </lineage>
</organism>
<dbReference type="Pfam" id="PF02518">
    <property type="entry name" value="HATPase_c"/>
    <property type="match status" value="1"/>
</dbReference>
<evidence type="ECO:0000313" key="12">
    <source>
        <dbReference type="Proteomes" id="UP000271272"/>
    </source>
</evidence>
<evidence type="ECO:0000259" key="10">
    <source>
        <dbReference type="SMART" id="SM00387"/>
    </source>
</evidence>
<protein>
    <recommendedName>
        <fullName evidence="2">histidine kinase</fullName>
        <ecNumber evidence="2">2.7.13.3</ecNumber>
    </recommendedName>
</protein>
<keyword evidence="7" id="KW-0067">ATP-binding</keyword>
<reference evidence="11 12" key="1">
    <citation type="submission" date="2018-11" db="EMBL/GenBank/DDBJ databases">
        <title>Genomes From Bacteria Associated with the Canine Oral Cavity: a Test Case for Automated Genome-Based Taxonomic Assignment.</title>
        <authorList>
            <person name="Coil D.A."/>
            <person name="Jospin G."/>
            <person name="Darling A.E."/>
            <person name="Wallis C."/>
            <person name="Davis I.J."/>
            <person name="Harris S."/>
            <person name="Eisen J.A."/>
            <person name="Holcombe L.J."/>
            <person name="O'Flynn C."/>
        </authorList>
    </citation>
    <scope>NUCLEOTIDE SEQUENCE [LARGE SCALE GENOMIC DNA]</scope>
    <source>
        <strain evidence="11 12">OH5050</strain>
    </source>
</reference>
<dbReference type="AlphaFoldDB" id="A0A3P1VAI9"/>
<dbReference type="Pfam" id="PF07730">
    <property type="entry name" value="HisKA_3"/>
    <property type="match status" value="1"/>
</dbReference>
<feature type="transmembrane region" description="Helical" evidence="9">
    <location>
        <begin position="124"/>
        <end position="142"/>
    </location>
</feature>
<keyword evidence="6" id="KW-0418">Kinase</keyword>
<dbReference type="Proteomes" id="UP000271272">
    <property type="component" value="Unassembled WGS sequence"/>
</dbReference>
<dbReference type="InterPro" id="IPR036890">
    <property type="entry name" value="HATPase_C_sf"/>
</dbReference>
<dbReference type="EMBL" id="RQZC01000001">
    <property type="protein sequence ID" value="RRD30768.1"/>
    <property type="molecule type" value="Genomic_DNA"/>
</dbReference>
<keyword evidence="9" id="KW-0472">Membrane</keyword>
<proteinExistence type="predicted"/>
<feature type="transmembrane region" description="Helical" evidence="9">
    <location>
        <begin position="21"/>
        <end position="43"/>
    </location>
</feature>
<dbReference type="GO" id="GO:0000155">
    <property type="term" value="F:phosphorelay sensor kinase activity"/>
    <property type="evidence" value="ECO:0007669"/>
    <property type="project" value="InterPro"/>
</dbReference>
<dbReference type="Gene3D" id="1.20.5.1930">
    <property type="match status" value="1"/>
</dbReference>
<dbReference type="GO" id="GO:0046983">
    <property type="term" value="F:protein dimerization activity"/>
    <property type="evidence" value="ECO:0007669"/>
    <property type="project" value="InterPro"/>
</dbReference>
<comment type="caution">
    <text evidence="11">The sequence shown here is derived from an EMBL/GenBank/DDBJ whole genome shotgun (WGS) entry which is preliminary data.</text>
</comment>
<dbReference type="EC" id="2.7.13.3" evidence="2"/>
<feature type="transmembrane region" description="Helical" evidence="9">
    <location>
        <begin position="73"/>
        <end position="95"/>
    </location>
</feature>
<name>A0A3P1VAI9_9ACTO</name>
<keyword evidence="3" id="KW-0597">Phosphoprotein</keyword>
<comment type="catalytic activity">
    <reaction evidence="1">
        <text>ATP + protein L-histidine = ADP + protein N-phospho-L-histidine.</text>
        <dbReference type="EC" id="2.7.13.3"/>
    </reaction>
</comment>
<evidence type="ECO:0000256" key="7">
    <source>
        <dbReference type="ARBA" id="ARBA00022840"/>
    </source>
</evidence>
<accession>A0A3P1VAI9</accession>
<dbReference type="SUPFAM" id="SSF55874">
    <property type="entry name" value="ATPase domain of HSP90 chaperone/DNA topoisomerase II/histidine kinase"/>
    <property type="match status" value="1"/>
</dbReference>
<feature type="domain" description="Histidine kinase/HSP90-like ATPase" evidence="10">
    <location>
        <begin position="300"/>
        <end position="400"/>
    </location>
</feature>
<evidence type="ECO:0000256" key="2">
    <source>
        <dbReference type="ARBA" id="ARBA00012438"/>
    </source>
</evidence>
<evidence type="ECO:0000256" key="9">
    <source>
        <dbReference type="SAM" id="Phobius"/>
    </source>
</evidence>
<keyword evidence="5" id="KW-0547">Nucleotide-binding</keyword>
<dbReference type="PANTHER" id="PTHR24421:SF10">
    <property type="entry name" value="NITRATE_NITRITE SENSOR PROTEIN NARQ"/>
    <property type="match status" value="1"/>
</dbReference>
<gene>
    <name evidence="11" type="ORF">EII10_01235</name>
</gene>
<evidence type="ECO:0000313" key="11">
    <source>
        <dbReference type="EMBL" id="RRD30768.1"/>
    </source>
</evidence>
<evidence type="ECO:0000256" key="8">
    <source>
        <dbReference type="ARBA" id="ARBA00023012"/>
    </source>
</evidence>
<dbReference type="InterPro" id="IPR003594">
    <property type="entry name" value="HATPase_dom"/>
</dbReference>
<dbReference type="SMART" id="SM00387">
    <property type="entry name" value="HATPase_c"/>
    <property type="match status" value="1"/>
</dbReference>
<evidence type="ECO:0000256" key="4">
    <source>
        <dbReference type="ARBA" id="ARBA00022679"/>
    </source>
</evidence>
<feature type="transmembrane region" description="Helical" evidence="9">
    <location>
        <begin position="49"/>
        <end position="66"/>
    </location>
</feature>
<keyword evidence="8" id="KW-0902">Two-component regulatory system</keyword>
<dbReference type="GO" id="GO:0005524">
    <property type="term" value="F:ATP binding"/>
    <property type="evidence" value="ECO:0007669"/>
    <property type="project" value="UniProtKB-KW"/>
</dbReference>
<dbReference type="PANTHER" id="PTHR24421">
    <property type="entry name" value="NITRATE/NITRITE SENSOR PROTEIN NARX-RELATED"/>
    <property type="match status" value="1"/>
</dbReference>
<evidence type="ECO:0000256" key="1">
    <source>
        <dbReference type="ARBA" id="ARBA00000085"/>
    </source>
</evidence>
<dbReference type="OrthoDB" id="144293at2"/>
<evidence type="ECO:0000256" key="5">
    <source>
        <dbReference type="ARBA" id="ARBA00022741"/>
    </source>
</evidence>
<dbReference type="CDD" id="cd16917">
    <property type="entry name" value="HATPase_UhpB-NarQ-NarX-like"/>
    <property type="match status" value="1"/>
</dbReference>
<keyword evidence="9" id="KW-0812">Transmembrane</keyword>
<keyword evidence="9" id="KW-1133">Transmembrane helix</keyword>
<evidence type="ECO:0000256" key="3">
    <source>
        <dbReference type="ARBA" id="ARBA00022553"/>
    </source>
</evidence>
<keyword evidence="4" id="KW-0808">Transferase</keyword>
<dbReference type="GO" id="GO:0016020">
    <property type="term" value="C:membrane"/>
    <property type="evidence" value="ECO:0007669"/>
    <property type="project" value="InterPro"/>
</dbReference>
<keyword evidence="12" id="KW-1185">Reference proteome</keyword>
<dbReference type="InterPro" id="IPR050482">
    <property type="entry name" value="Sensor_HK_TwoCompSys"/>
</dbReference>
<feature type="transmembrane region" description="Helical" evidence="9">
    <location>
        <begin position="148"/>
        <end position="166"/>
    </location>
</feature>
<dbReference type="Gene3D" id="3.30.565.10">
    <property type="entry name" value="Histidine kinase-like ATPase, C-terminal domain"/>
    <property type="match status" value="1"/>
</dbReference>
<sequence>MNIEDAPLATQVLAGTIRSTVSFLACARMGILTAIGVVAAVAWPGTGAAVLPLLALPMSALLLWGWSWTSHAVLNGWLFPVGDAVIAGILCVVVVTRLDAPVLGGAYLLLSIVLMGITRSAPWVAGWLVITGAIVLVGHGPASPYGGGMGLALILVSFVLTAMLALRMGNQFRQTGHLTDELAEARIQRAASDERLLIARDLHDSVAKSVHGIRMLSEALRDDLEGADPGTRRLAEVLFESADEASREARAVLDGLNSSAQVQDLSAHLSQQVETWGRRTGHRTVLDLSEDLRGQQAQGEWAWNVERVLGELLANVEKHAQAETAHVTMRRQEETLVVVVEDDGRGTPEALHRLDDLASEGHYGLAGVRERLRRFEGALHIGQRADGPGTAVTMTVPLPRQEHGIA</sequence>
<evidence type="ECO:0000256" key="6">
    <source>
        <dbReference type="ARBA" id="ARBA00022777"/>
    </source>
</evidence>